<comment type="similarity">
    <text evidence="2 7">Belongs to the DedA family.</text>
</comment>
<comment type="subcellular location">
    <subcellularLocation>
        <location evidence="1 7">Cell membrane</location>
        <topology evidence="1 7">Multi-pass membrane protein</topology>
    </subcellularLocation>
</comment>
<dbReference type="PANTHER" id="PTHR30353:SF0">
    <property type="entry name" value="TRANSMEMBRANE PROTEIN"/>
    <property type="match status" value="1"/>
</dbReference>
<dbReference type="RefSeq" id="WP_189420234.1">
    <property type="nucleotide sequence ID" value="NZ_BMYZ01000003.1"/>
</dbReference>
<dbReference type="InterPro" id="IPR058127">
    <property type="entry name" value="DedA"/>
</dbReference>
<keyword evidence="10" id="KW-1185">Reference proteome</keyword>
<feature type="transmembrane region" description="Helical" evidence="7">
    <location>
        <begin position="189"/>
        <end position="206"/>
    </location>
</feature>
<evidence type="ECO:0000313" key="9">
    <source>
        <dbReference type="EMBL" id="GGY83861.1"/>
    </source>
</evidence>
<dbReference type="PANTHER" id="PTHR30353">
    <property type="entry name" value="INNER MEMBRANE PROTEIN DEDA-RELATED"/>
    <property type="match status" value="1"/>
</dbReference>
<protein>
    <submittedName>
        <fullName evidence="9">Membrane protein</fullName>
    </submittedName>
</protein>
<dbReference type="Pfam" id="PF09335">
    <property type="entry name" value="VTT_dom"/>
    <property type="match status" value="1"/>
</dbReference>
<sequence length="220" mass="24549">MEFIQLVISFILHIDVHLSELFSQYGLWIYGILFLIIFCETGLVVTPFLPGDSLLFATGALVAISASSGLDINVMAAIVVTAAVLGNIVNYTIGRFFGAQLFRNPNSKVFRQDYLNKARDFYDKHGGVAIIMTRFIPIIRTFAPFVAGMSGMKYPKFIAYNIIGALLWVGIFLYLGYFFGNQPVVRKNFTLLIFGILVVSVLPIFYEAWKAHKAAKSPVK</sequence>
<dbReference type="NCBIfam" id="NF008102">
    <property type="entry name" value="PRK10847.1"/>
    <property type="match status" value="1"/>
</dbReference>
<keyword evidence="5 7" id="KW-1133">Transmembrane helix</keyword>
<feature type="transmembrane region" description="Helical" evidence="7">
    <location>
        <begin position="76"/>
        <end position="98"/>
    </location>
</feature>
<evidence type="ECO:0000256" key="7">
    <source>
        <dbReference type="RuleBase" id="RU367016"/>
    </source>
</evidence>
<evidence type="ECO:0000256" key="4">
    <source>
        <dbReference type="ARBA" id="ARBA00022692"/>
    </source>
</evidence>
<feature type="transmembrane region" description="Helical" evidence="7">
    <location>
        <begin position="27"/>
        <end position="46"/>
    </location>
</feature>
<dbReference type="Proteomes" id="UP000619761">
    <property type="component" value="Unassembled WGS sequence"/>
</dbReference>
<comment type="caution">
    <text evidence="9">The sequence shown here is derived from an EMBL/GenBank/DDBJ whole genome shotgun (WGS) entry which is preliminary data.</text>
</comment>
<reference evidence="10" key="1">
    <citation type="journal article" date="2019" name="Int. J. Syst. Evol. Microbiol.">
        <title>The Global Catalogue of Microorganisms (GCM) 10K type strain sequencing project: providing services to taxonomists for standard genome sequencing and annotation.</title>
        <authorList>
            <consortium name="The Broad Institute Genomics Platform"/>
            <consortium name="The Broad Institute Genome Sequencing Center for Infectious Disease"/>
            <person name="Wu L."/>
            <person name="Ma J."/>
        </authorList>
    </citation>
    <scope>NUCLEOTIDE SEQUENCE [LARGE SCALE GENOMIC DNA]</scope>
    <source>
        <strain evidence="10">KCTC 32239</strain>
    </source>
</reference>
<evidence type="ECO:0000256" key="6">
    <source>
        <dbReference type="ARBA" id="ARBA00023136"/>
    </source>
</evidence>
<evidence type="ECO:0000256" key="1">
    <source>
        <dbReference type="ARBA" id="ARBA00004651"/>
    </source>
</evidence>
<feature type="domain" description="VTT" evidence="8">
    <location>
        <begin position="49"/>
        <end position="177"/>
    </location>
</feature>
<keyword evidence="4 7" id="KW-0812">Transmembrane</keyword>
<name>A0ABQ3BB33_9GAMM</name>
<keyword evidence="6 7" id="KW-0472">Membrane</keyword>
<feature type="transmembrane region" description="Helical" evidence="7">
    <location>
        <begin position="157"/>
        <end position="177"/>
    </location>
</feature>
<dbReference type="InterPro" id="IPR032816">
    <property type="entry name" value="VTT_dom"/>
</dbReference>
<dbReference type="InterPro" id="IPR032818">
    <property type="entry name" value="DedA-like"/>
</dbReference>
<evidence type="ECO:0000313" key="10">
    <source>
        <dbReference type="Proteomes" id="UP000619761"/>
    </source>
</evidence>
<accession>A0ABQ3BB33</accession>
<evidence type="ECO:0000256" key="5">
    <source>
        <dbReference type="ARBA" id="ARBA00022989"/>
    </source>
</evidence>
<gene>
    <name evidence="9" type="ORF">GCM10011613_30960</name>
</gene>
<keyword evidence="3 7" id="KW-1003">Cell membrane</keyword>
<evidence type="ECO:0000259" key="8">
    <source>
        <dbReference type="Pfam" id="PF09335"/>
    </source>
</evidence>
<dbReference type="EMBL" id="BMYZ01000003">
    <property type="protein sequence ID" value="GGY83861.1"/>
    <property type="molecule type" value="Genomic_DNA"/>
</dbReference>
<proteinExistence type="inferred from homology"/>
<evidence type="ECO:0000256" key="2">
    <source>
        <dbReference type="ARBA" id="ARBA00010792"/>
    </source>
</evidence>
<evidence type="ECO:0000256" key="3">
    <source>
        <dbReference type="ARBA" id="ARBA00022475"/>
    </source>
</evidence>
<organism evidence="9 10">
    <name type="scientific">Cellvibrio zantedeschiae</name>
    <dbReference type="NCBI Taxonomy" id="1237077"/>
    <lineage>
        <taxon>Bacteria</taxon>
        <taxon>Pseudomonadati</taxon>
        <taxon>Pseudomonadota</taxon>
        <taxon>Gammaproteobacteria</taxon>
        <taxon>Cellvibrionales</taxon>
        <taxon>Cellvibrionaceae</taxon>
        <taxon>Cellvibrio</taxon>
    </lineage>
</organism>